<comment type="caution">
    <text evidence="1">The sequence shown here is derived from an EMBL/GenBank/DDBJ whole genome shotgun (WGS) entry which is preliminary data.</text>
</comment>
<dbReference type="EMBL" id="QKOD01000020">
    <property type="protein sequence ID" value="RNJ41432.1"/>
    <property type="molecule type" value="Genomic_DNA"/>
</dbReference>
<name>A0A3M9X120_9HYPH</name>
<sequence length="24" mass="2849">MNFLDRWMAGHLPNATIDFRLDQS</sequence>
<dbReference type="Proteomes" id="UP000275436">
    <property type="component" value="Unassembled WGS sequence"/>
</dbReference>
<reference evidence="1 2" key="1">
    <citation type="journal article" date="2018" name="Mol. Plant Microbe Interact.">
        <title>Taxonomically Different Co-Microsymbionts of a Relict Legume, Oxytropis popoviana, Have Complementary Sets of Symbiotic Genes and Together Increase the Efficiency of Plant Nodulation.</title>
        <authorList>
            <person name="Safronova V."/>
            <person name="Belimov A."/>
            <person name="Sazanova A."/>
            <person name="Chirak E."/>
            <person name="Verkhozina A."/>
            <person name="Kuznetsova I."/>
            <person name="Andronov E."/>
            <person name="Puhalsky J."/>
            <person name="Tikhonovich I."/>
        </authorList>
    </citation>
    <scope>NUCLEOTIDE SEQUENCE [LARGE SCALE GENOMIC DNA]</scope>
    <source>
        <strain evidence="1 2">Opo-235</strain>
    </source>
</reference>
<organism evidence="1 2">
    <name type="scientific">Mesorhizobium japonicum</name>
    <dbReference type="NCBI Taxonomy" id="2066070"/>
    <lineage>
        <taxon>Bacteria</taxon>
        <taxon>Pseudomonadati</taxon>
        <taxon>Pseudomonadota</taxon>
        <taxon>Alphaproteobacteria</taxon>
        <taxon>Hyphomicrobiales</taxon>
        <taxon>Phyllobacteriaceae</taxon>
        <taxon>Mesorhizobium</taxon>
    </lineage>
</organism>
<evidence type="ECO:0000313" key="1">
    <source>
        <dbReference type="EMBL" id="RNJ41432.1"/>
    </source>
</evidence>
<evidence type="ECO:0008006" key="3">
    <source>
        <dbReference type="Google" id="ProtNLM"/>
    </source>
</evidence>
<accession>A0A3M9X120</accession>
<evidence type="ECO:0000313" key="2">
    <source>
        <dbReference type="Proteomes" id="UP000275436"/>
    </source>
</evidence>
<protein>
    <recommendedName>
        <fullName evidence="3">DUF768 domain-containing protein</fullName>
    </recommendedName>
</protein>
<proteinExistence type="predicted"/>
<dbReference type="AlphaFoldDB" id="A0A3M9X120"/>
<gene>
    <name evidence="1" type="ORF">DNR46_34285</name>
</gene>